<feature type="non-terminal residue" evidence="8">
    <location>
        <position position="1"/>
    </location>
</feature>
<reference evidence="9" key="3">
    <citation type="submission" date="2015-06" db="UniProtKB">
        <authorList>
            <consortium name="EnsemblMetazoa"/>
        </authorList>
    </citation>
    <scope>IDENTIFICATION</scope>
</reference>
<evidence type="ECO:0000256" key="3">
    <source>
        <dbReference type="ARBA" id="ARBA00022525"/>
    </source>
</evidence>
<reference evidence="10" key="1">
    <citation type="submission" date="2012-12" db="EMBL/GenBank/DDBJ databases">
        <authorList>
            <person name="Hellsten U."/>
            <person name="Grimwood J."/>
            <person name="Chapman J.A."/>
            <person name="Shapiro H."/>
            <person name="Aerts A."/>
            <person name="Otillar R.P."/>
            <person name="Terry A.Y."/>
            <person name="Boore J.L."/>
            <person name="Simakov O."/>
            <person name="Marletaz F."/>
            <person name="Cho S.-J."/>
            <person name="Edsinger-Gonzales E."/>
            <person name="Havlak P."/>
            <person name="Kuo D.-H."/>
            <person name="Larsson T."/>
            <person name="Lv J."/>
            <person name="Arendt D."/>
            <person name="Savage R."/>
            <person name="Osoegawa K."/>
            <person name="de Jong P."/>
            <person name="Lindberg D.R."/>
            <person name="Seaver E.C."/>
            <person name="Weisblat D.A."/>
            <person name="Putnam N.H."/>
            <person name="Grigoriev I.V."/>
            <person name="Rokhsar D.S."/>
        </authorList>
    </citation>
    <scope>NUCLEOTIDE SEQUENCE</scope>
    <source>
        <strain evidence="10">I ESC-2004</strain>
    </source>
</reference>
<comment type="subcellular location">
    <subcellularLocation>
        <location evidence="1">Secreted</location>
    </subcellularLocation>
</comment>
<dbReference type="AlphaFoldDB" id="R7UFZ2"/>
<dbReference type="CDD" id="cd19376">
    <property type="entry name" value="TGF_beta_GDF15"/>
    <property type="match status" value="1"/>
</dbReference>
<dbReference type="GO" id="GO:0005125">
    <property type="term" value="F:cytokine activity"/>
    <property type="evidence" value="ECO:0007669"/>
    <property type="project" value="TreeGrafter"/>
</dbReference>
<gene>
    <name evidence="8" type="ORF">CAPTEDRAFT_38881</name>
</gene>
<dbReference type="OMA" id="TETIRDW"/>
<evidence type="ECO:0000256" key="2">
    <source>
        <dbReference type="ARBA" id="ARBA00006656"/>
    </source>
</evidence>
<dbReference type="EMBL" id="AMQN01007945">
    <property type="status" value="NOT_ANNOTATED_CDS"/>
    <property type="molecule type" value="Genomic_DNA"/>
</dbReference>
<evidence type="ECO:0000256" key="1">
    <source>
        <dbReference type="ARBA" id="ARBA00004613"/>
    </source>
</evidence>
<protein>
    <recommendedName>
        <fullName evidence="7">TGF-beta family profile domain-containing protein</fullName>
    </recommendedName>
</protein>
<evidence type="ECO:0000313" key="8">
    <source>
        <dbReference type="EMBL" id="ELU05105.1"/>
    </source>
</evidence>
<dbReference type="Proteomes" id="UP000014760">
    <property type="component" value="Unassembled WGS sequence"/>
</dbReference>
<keyword evidence="5" id="KW-1015">Disulfide bond</keyword>
<dbReference type="HOGENOM" id="CLU_1485576_0_0_1"/>
<dbReference type="Gene3D" id="2.60.120.970">
    <property type="match status" value="1"/>
</dbReference>
<dbReference type="PANTHER" id="PTHR11848:SF302">
    <property type="entry name" value="TGF-BETA FAMILY PROFILE DOMAIN-CONTAINING PROTEIN"/>
    <property type="match status" value="1"/>
</dbReference>
<dbReference type="InterPro" id="IPR017948">
    <property type="entry name" value="TGFb_CS"/>
</dbReference>
<dbReference type="SUPFAM" id="SSF57501">
    <property type="entry name" value="Cystine-knot cytokines"/>
    <property type="match status" value="1"/>
</dbReference>
<evidence type="ECO:0000256" key="5">
    <source>
        <dbReference type="ARBA" id="ARBA00023157"/>
    </source>
</evidence>
<accession>R7UFZ2</accession>
<feature type="non-terminal residue" evidence="8">
    <location>
        <position position="182"/>
    </location>
</feature>
<dbReference type="InterPro" id="IPR001839">
    <property type="entry name" value="TGF-b_C"/>
</dbReference>
<dbReference type="SMART" id="SM00204">
    <property type="entry name" value="TGFB"/>
    <property type="match status" value="1"/>
</dbReference>
<reference evidence="8 10" key="2">
    <citation type="journal article" date="2013" name="Nature">
        <title>Insights into bilaterian evolution from three spiralian genomes.</title>
        <authorList>
            <person name="Simakov O."/>
            <person name="Marletaz F."/>
            <person name="Cho S.J."/>
            <person name="Edsinger-Gonzales E."/>
            <person name="Havlak P."/>
            <person name="Hellsten U."/>
            <person name="Kuo D.H."/>
            <person name="Larsson T."/>
            <person name="Lv J."/>
            <person name="Arendt D."/>
            <person name="Savage R."/>
            <person name="Osoegawa K."/>
            <person name="de Jong P."/>
            <person name="Grimwood J."/>
            <person name="Chapman J.A."/>
            <person name="Shapiro H."/>
            <person name="Aerts A."/>
            <person name="Otillar R.P."/>
            <person name="Terry A.Y."/>
            <person name="Boore J.L."/>
            <person name="Grigoriev I.V."/>
            <person name="Lindberg D.R."/>
            <person name="Seaver E.C."/>
            <person name="Weisblat D.A."/>
            <person name="Putnam N.H."/>
            <person name="Rokhsar D.S."/>
        </authorList>
    </citation>
    <scope>NUCLEOTIDE SEQUENCE</scope>
    <source>
        <strain evidence="8 10">I ESC-2004</strain>
    </source>
</reference>
<evidence type="ECO:0000259" key="7">
    <source>
        <dbReference type="PROSITE" id="PS51362"/>
    </source>
</evidence>
<organism evidence="8">
    <name type="scientific">Capitella teleta</name>
    <name type="common">Polychaete worm</name>
    <dbReference type="NCBI Taxonomy" id="283909"/>
    <lineage>
        <taxon>Eukaryota</taxon>
        <taxon>Metazoa</taxon>
        <taxon>Spiralia</taxon>
        <taxon>Lophotrochozoa</taxon>
        <taxon>Annelida</taxon>
        <taxon>Polychaeta</taxon>
        <taxon>Sedentaria</taxon>
        <taxon>Scolecida</taxon>
        <taxon>Capitellidae</taxon>
        <taxon>Capitella</taxon>
    </lineage>
</organism>
<dbReference type="InterPro" id="IPR029034">
    <property type="entry name" value="Cystine-knot_cytokine"/>
</dbReference>
<name>R7UFZ2_CAPTE</name>
<keyword evidence="3" id="KW-0964">Secreted</keyword>
<proteinExistence type="inferred from homology"/>
<dbReference type="Gene3D" id="2.10.90.10">
    <property type="entry name" value="Cystine-knot cytokines"/>
    <property type="match status" value="1"/>
</dbReference>
<dbReference type="GO" id="GO:0005615">
    <property type="term" value="C:extracellular space"/>
    <property type="evidence" value="ECO:0007669"/>
    <property type="project" value="TreeGrafter"/>
</dbReference>
<evidence type="ECO:0000313" key="10">
    <source>
        <dbReference type="Proteomes" id="UP000014760"/>
    </source>
</evidence>
<comment type="similarity">
    <text evidence="2 6">Belongs to the TGF-beta family.</text>
</comment>
<dbReference type="PROSITE" id="PS00250">
    <property type="entry name" value="TGF_BETA_1"/>
    <property type="match status" value="1"/>
</dbReference>
<dbReference type="STRING" id="283909.R7UFZ2"/>
<dbReference type="EMBL" id="KB301772">
    <property type="protein sequence ID" value="ELU05105.1"/>
    <property type="molecule type" value="Genomic_DNA"/>
</dbReference>
<evidence type="ECO:0000256" key="4">
    <source>
        <dbReference type="ARBA" id="ARBA00023030"/>
    </source>
</evidence>
<dbReference type="PANTHER" id="PTHR11848">
    <property type="entry name" value="TGF-BETA FAMILY"/>
    <property type="match status" value="1"/>
</dbReference>
<feature type="domain" description="TGF-beta family profile" evidence="7">
    <location>
        <begin position="68"/>
        <end position="182"/>
    </location>
</feature>
<sequence length="182" mass="20886">WEEFDIRHAVQSWTDDPSTNFGMEVEGEKDDMTSVLDLITVKPDSIFPEELSPQLNVFTQTRTILSNRQKRSDTKMDCVQGDGETQCCRYPLWISFKDIGWDDWILEPSGFQAYFCDGSCPYNYKSAHMFSQIKSFINMYNPKAAPAPCCTATKMDSLQLVHYNEDGNVVIGDFDDMIVREC</sequence>
<dbReference type="EnsemblMetazoa" id="CapteT38881">
    <property type="protein sequence ID" value="CapteP38881"/>
    <property type="gene ID" value="CapteG38881"/>
</dbReference>
<dbReference type="PRINTS" id="PR00669">
    <property type="entry name" value="INHIBINA"/>
</dbReference>
<keyword evidence="4 6" id="KW-0339">Growth factor</keyword>
<dbReference type="InterPro" id="IPR015615">
    <property type="entry name" value="TGF-beta-rel"/>
</dbReference>
<dbReference type="PROSITE" id="PS51362">
    <property type="entry name" value="TGF_BETA_2"/>
    <property type="match status" value="1"/>
</dbReference>
<evidence type="ECO:0000256" key="6">
    <source>
        <dbReference type="RuleBase" id="RU000354"/>
    </source>
</evidence>
<evidence type="ECO:0000313" key="9">
    <source>
        <dbReference type="EnsemblMetazoa" id="CapteP38881"/>
    </source>
</evidence>
<keyword evidence="10" id="KW-1185">Reference proteome</keyword>
<dbReference type="OrthoDB" id="5987191at2759"/>
<dbReference type="GO" id="GO:0008083">
    <property type="term" value="F:growth factor activity"/>
    <property type="evidence" value="ECO:0007669"/>
    <property type="project" value="UniProtKB-KW"/>
</dbReference>
<dbReference type="Pfam" id="PF00019">
    <property type="entry name" value="TGF_beta"/>
    <property type="match status" value="1"/>
</dbReference>